<reference evidence="1 2" key="1">
    <citation type="submission" date="2019-03" db="EMBL/GenBank/DDBJ databases">
        <title>Genomic Encyclopedia of Type Strains, Phase IV (KMG-V): Genome sequencing to study the core and pangenomes of soil and plant-associated prokaryotes.</title>
        <authorList>
            <person name="Whitman W."/>
        </authorList>
    </citation>
    <scope>NUCLEOTIDE SEQUENCE [LARGE SCALE GENOMIC DNA]</scope>
    <source>
        <strain evidence="1 2">Hc14</strain>
    </source>
</reference>
<accession>A0A4R3Q0H6</accession>
<protein>
    <submittedName>
        <fullName evidence="1">Uncharacterized protein</fullName>
    </submittedName>
</protein>
<dbReference type="AlphaFoldDB" id="A0A4R3Q0H6"/>
<evidence type="ECO:0000313" key="1">
    <source>
        <dbReference type="EMBL" id="TCU13717.1"/>
    </source>
</evidence>
<dbReference type="EMBL" id="SMBH01000011">
    <property type="protein sequence ID" value="TCU13717.1"/>
    <property type="molecule type" value="Genomic_DNA"/>
</dbReference>
<gene>
    <name evidence="1" type="ORF">EV132_111150</name>
</gene>
<name>A0A4R3Q0H6_RHISU</name>
<organism evidence="1 2">
    <name type="scientific">Rhizobium sullae</name>
    <name type="common">Rhizobium hedysari</name>
    <dbReference type="NCBI Taxonomy" id="50338"/>
    <lineage>
        <taxon>Bacteria</taxon>
        <taxon>Pseudomonadati</taxon>
        <taxon>Pseudomonadota</taxon>
        <taxon>Alphaproteobacteria</taxon>
        <taxon>Hyphomicrobiales</taxon>
        <taxon>Rhizobiaceae</taxon>
        <taxon>Rhizobium/Agrobacterium group</taxon>
        <taxon>Rhizobium</taxon>
    </lineage>
</organism>
<comment type="caution">
    <text evidence="1">The sequence shown here is derived from an EMBL/GenBank/DDBJ whole genome shotgun (WGS) entry which is preliminary data.</text>
</comment>
<proteinExistence type="predicted"/>
<dbReference type="Proteomes" id="UP000294576">
    <property type="component" value="Unassembled WGS sequence"/>
</dbReference>
<evidence type="ECO:0000313" key="2">
    <source>
        <dbReference type="Proteomes" id="UP000294576"/>
    </source>
</evidence>
<sequence>MTNAKIVNECIKQLRAGMVPKLVAGPHVPNSRQDCLSVGRVVVGGRSCRIAGMSMTPQKPV</sequence>